<dbReference type="Proteomes" id="UP001065682">
    <property type="component" value="Unassembled WGS sequence"/>
</dbReference>
<evidence type="ECO:0000313" key="2">
    <source>
        <dbReference type="EMBL" id="MCT8335955.1"/>
    </source>
</evidence>
<feature type="compositionally biased region" description="Gly residues" evidence="1">
    <location>
        <begin position="118"/>
        <end position="141"/>
    </location>
</feature>
<keyword evidence="3" id="KW-1185">Reference proteome</keyword>
<comment type="caution">
    <text evidence="2">The sequence shown here is derived from an EMBL/GenBank/DDBJ whole genome shotgun (WGS) entry which is preliminary data.</text>
</comment>
<feature type="region of interest" description="Disordered" evidence="1">
    <location>
        <begin position="118"/>
        <end position="148"/>
    </location>
</feature>
<accession>A0A9E5DDX8</accession>
<dbReference type="RefSeq" id="WP_261596013.1">
    <property type="nucleotide sequence ID" value="NZ_VHLL01000001.1"/>
</dbReference>
<feature type="region of interest" description="Disordered" evidence="1">
    <location>
        <begin position="200"/>
        <end position="220"/>
    </location>
</feature>
<evidence type="ECO:0000256" key="1">
    <source>
        <dbReference type="SAM" id="MobiDB-lite"/>
    </source>
</evidence>
<gene>
    <name evidence="2" type="ORF">FKB36_00190</name>
</gene>
<evidence type="ECO:0000313" key="3">
    <source>
        <dbReference type="Proteomes" id="UP001065682"/>
    </source>
</evidence>
<evidence type="ECO:0008006" key="4">
    <source>
        <dbReference type="Google" id="ProtNLM"/>
    </source>
</evidence>
<proteinExistence type="predicted"/>
<name>A0A9E5DDX8_9EURY</name>
<dbReference type="AlphaFoldDB" id="A0A9E5DDX8"/>
<protein>
    <recommendedName>
        <fullName evidence="4">PGF-pre-PGF domain-containing protein</fullName>
    </recommendedName>
</protein>
<reference evidence="2" key="1">
    <citation type="submission" date="2019-06" db="EMBL/GenBank/DDBJ databases">
        <title>Methanoculleus strain from Tamsui River, Taipei, Taiwan.</title>
        <authorList>
            <person name="You Y.-T."/>
            <person name="Chen S.-C."/>
            <person name="Lai S.-J."/>
            <person name="Lee Y.-C."/>
            <person name="Lai M.-C."/>
        </authorList>
    </citation>
    <scope>NUCLEOTIDE SEQUENCE</scope>
    <source>
        <strain evidence="2">Afa-1</strain>
    </source>
</reference>
<organism evidence="2 3">
    <name type="scientific">Methanoculleus formosensis</name>
    <dbReference type="NCBI Taxonomy" id="2590886"/>
    <lineage>
        <taxon>Archaea</taxon>
        <taxon>Methanobacteriati</taxon>
        <taxon>Methanobacteriota</taxon>
        <taxon>Stenosarchaea group</taxon>
        <taxon>Methanomicrobia</taxon>
        <taxon>Methanomicrobiales</taxon>
        <taxon>Methanomicrobiaceae</taxon>
        <taxon>Methanoculleus</taxon>
    </lineage>
</organism>
<dbReference type="EMBL" id="VHLL01000001">
    <property type="protein sequence ID" value="MCT8335955.1"/>
    <property type="molecule type" value="Genomic_DNA"/>
</dbReference>
<sequence>MRRVIVLLLLLLALAAPTSAVPALPAEFSGTVTIDGSPAPAGTVVTARIDDRDCGSLTLTVAGVYGGDNLFNERLIVSEEEGDAGKTVTFLVNGVKASRTAVYTPGTSANLALAVTKGGGSGGSSGGSSGSSGGGGGGGSSGSFMPAAPVMEYTGSGSLQTDTEGAVQYTTVITTTEGDASLSIAPGARAEDRFGRPLSTVSVRSVPPGDLPTPGEGGEPIGRALRCGPDGATFDPAIEVSFTLTPEEWERYAAGQFSVRLYNSATGAWEPLATTVNPATRAVTAAVPHFTLIAVFAVPVEETVAATPAPLTEPTLTFGPVASATAVQQAGLPFSWLTGLAALAGAGVFVRKRG</sequence>